<evidence type="ECO:0000313" key="9">
    <source>
        <dbReference type="EMBL" id="KIL40761.1"/>
    </source>
</evidence>
<name>A0ABR5AIH8_9BACL</name>
<feature type="transmembrane region" description="Helical" evidence="7">
    <location>
        <begin position="69"/>
        <end position="92"/>
    </location>
</feature>
<dbReference type="Proteomes" id="UP000031967">
    <property type="component" value="Unassembled WGS sequence"/>
</dbReference>
<keyword evidence="6 7" id="KW-0472">Membrane</keyword>
<feature type="domain" description="ABC transmembrane type-1" evidence="8">
    <location>
        <begin position="69"/>
        <end position="275"/>
    </location>
</feature>
<keyword evidence="4 7" id="KW-0812">Transmembrane</keyword>
<dbReference type="CDD" id="cd06261">
    <property type="entry name" value="TM_PBP2"/>
    <property type="match status" value="1"/>
</dbReference>
<evidence type="ECO:0000256" key="5">
    <source>
        <dbReference type="ARBA" id="ARBA00022989"/>
    </source>
</evidence>
<comment type="similarity">
    <text evidence="7">Belongs to the binding-protein-dependent transport system permease family.</text>
</comment>
<sequence>MSVPAQASIIVFFSFYTLLCILPILLVLAVSFTDEKTIAAYGYGFIPKSFSLDAYRFLFKDWQTIARSYGVTVLVTTVGAVTGLFMTACYAYPLSRTHFRLRHFFSFFVFFTMLFKGGLVPMYMVYNKYLHVGNTIYALIIPNLLMGAFYVLMMRTFFTITIPNEVYESAEIDGAGDLRIFFRIVLPLSKPVLATVGLFYTLSYWNDWFNSMIFINNDNIVSLQYLMQKTLLNIQYLLNNPNLTAQARIDFPGESARMAMAIIGIGPIVFAYPFFQRYFIQGLTVGAVKG</sequence>
<dbReference type="EMBL" id="JXAK01000017">
    <property type="protein sequence ID" value="KIL40761.1"/>
    <property type="molecule type" value="Genomic_DNA"/>
</dbReference>
<keyword evidence="5 7" id="KW-1133">Transmembrane helix</keyword>
<evidence type="ECO:0000256" key="7">
    <source>
        <dbReference type="RuleBase" id="RU363032"/>
    </source>
</evidence>
<keyword evidence="2 7" id="KW-0813">Transport</keyword>
<dbReference type="PANTHER" id="PTHR43744:SF9">
    <property type="entry name" value="POLYGALACTURONAN_RHAMNOGALACTURONAN TRANSPORT SYSTEM PERMEASE PROTEIN YTCP"/>
    <property type="match status" value="1"/>
</dbReference>
<feature type="transmembrane region" description="Helical" evidence="7">
    <location>
        <begin position="7"/>
        <end position="32"/>
    </location>
</feature>
<keyword evidence="3" id="KW-1003">Cell membrane</keyword>
<evidence type="ECO:0000259" key="8">
    <source>
        <dbReference type="PROSITE" id="PS50928"/>
    </source>
</evidence>
<accession>A0ABR5AIH8</accession>
<feature type="transmembrane region" description="Helical" evidence="7">
    <location>
        <begin position="104"/>
        <end position="124"/>
    </location>
</feature>
<evidence type="ECO:0000256" key="2">
    <source>
        <dbReference type="ARBA" id="ARBA00022448"/>
    </source>
</evidence>
<comment type="subcellular location">
    <subcellularLocation>
        <location evidence="1 7">Cell membrane</location>
        <topology evidence="1 7">Multi-pass membrane protein</topology>
    </subcellularLocation>
</comment>
<feature type="transmembrane region" description="Helical" evidence="7">
    <location>
        <begin position="258"/>
        <end position="275"/>
    </location>
</feature>
<dbReference type="InterPro" id="IPR000515">
    <property type="entry name" value="MetI-like"/>
</dbReference>
<evidence type="ECO:0000256" key="6">
    <source>
        <dbReference type="ARBA" id="ARBA00023136"/>
    </source>
</evidence>
<feature type="transmembrane region" description="Helical" evidence="7">
    <location>
        <begin position="180"/>
        <end position="202"/>
    </location>
</feature>
<evidence type="ECO:0000256" key="3">
    <source>
        <dbReference type="ARBA" id="ARBA00022475"/>
    </source>
</evidence>
<organism evidence="9 10">
    <name type="scientific">Gordoniibacillus kamchatkensis</name>
    <dbReference type="NCBI Taxonomy" id="1590651"/>
    <lineage>
        <taxon>Bacteria</taxon>
        <taxon>Bacillati</taxon>
        <taxon>Bacillota</taxon>
        <taxon>Bacilli</taxon>
        <taxon>Bacillales</taxon>
        <taxon>Paenibacillaceae</taxon>
        <taxon>Gordoniibacillus</taxon>
    </lineage>
</organism>
<dbReference type="SUPFAM" id="SSF161098">
    <property type="entry name" value="MetI-like"/>
    <property type="match status" value="1"/>
</dbReference>
<dbReference type="Pfam" id="PF00528">
    <property type="entry name" value="BPD_transp_1"/>
    <property type="match status" value="1"/>
</dbReference>
<gene>
    <name evidence="9" type="ORF">SD70_11760</name>
</gene>
<dbReference type="Gene3D" id="1.10.3720.10">
    <property type="entry name" value="MetI-like"/>
    <property type="match status" value="1"/>
</dbReference>
<evidence type="ECO:0000313" key="10">
    <source>
        <dbReference type="Proteomes" id="UP000031967"/>
    </source>
</evidence>
<proteinExistence type="inferred from homology"/>
<protein>
    <submittedName>
        <fullName evidence="9">Sugar ABC transporter permease</fullName>
    </submittedName>
</protein>
<keyword evidence="10" id="KW-1185">Reference proteome</keyword>
<dbReference type="PROSITE" id="PS50928">
    <property type="entry name" value="ABC_TM1"/>
    <property type="match status" value="1"/>
</dbReference>
<reference evidence="9 10" key="1">
    <citation type="submission" date="2014-12" db="EMBL/GenBank/DDBJ databases">
        <title>Draft genome sequence of Paenibacillus kamchatkensis strain B-2647.</title>
        <authorList>
            <person name="Karlyshev A.V."/>
            <person name="Kudryashova E.B."/>
        </authorList>
    </citation>
    <scope>NUCLEOTIDE SEQUENCE [LARGE SCALE GENOMIC DNA]</scope>
    <source>
        <strain evidence="9 10">VKM B-2647</strain>
    </source>
</reference>
<dbReference type="InterPro" id="IPR035906">
    <property type="entry name" value="MetI-like_sf"/>
</dbReference>
<dbReference type="PANTHER" id="PTHR43744">
    <property type="entry name" value="ABC TRANSPORTER PERMEASE PROTEIN MG189-RELATED-RELATED"/>
    <property type="match status" value="1"/>
</dbReference>
<evidence type="ECO:0000256" key="1">
    <source>
        <dbReference type="ARBA" id="ARBA00004651"/>
    </source>
</evidence>
<feature type="transmembrane region" description="Helical" evidence="7">
    <location>
        <begin position="136"/>
        <end position="160"/>
    </location>
</feature>
<comment type="caution">
    <text evidence="9">The sequence shown here is derived from an EMBL/GenBank/DDBJ whole genome shotgun (WGS) entry which is preliminary data.</text>
</comment>
<evidence type="ECO:0000256" key="4">
    <source>
        <dbReference type="ARBA" id="ARBA00022692"/>
    </source>
</evidence>